<dbReference type="GO" id="GO:0004222">
    <property type="term" value="F:metalloendopeptidase activity"/>
    <property type="evidence" value="ECO:0007669"/>
    <property type="project" value="UniProtKB-UniRule"/>
</dbReference>
<comment type="cofactor">
    <cofactor evidence="1 2">
        <name>Zn(2+)</name>
        <dbReference type="ChEBI" id="CHEBI:29105"/>
    </cofactor>
    <text evidence="1 2">Binds 1 zinc ion per subunit.</text>
</comment>
<accession>A0A084VNL4</accession>
<dbReference type="VEuPathDB" id="VectorBase:ASIS020141"/>
<feature type="active site" evidence="1">
    <location>
        <position position="173"/>
    </location>
</feature>
<evidence type="ECO:0000256" key="2">
    <source>
        <dbReference type="RuleBase" id="RU361183"/>
    </source>
</evidence>
<dbReference type="CDD" id="cd04280">
    <property type="entry name" value="ZnMc_astacin_like"/>
    <property type="match status" value="1"/>
</dbReference>
<organism evidence="4">
    <name type="scientific">Anopheles sinensis</name>
    <name type="common">Mosquito</name>
    <dbReference type="NCBI Taxonomy" id="74873"/>
    <lineage>
        <taxon>Eukaryota</taxon>
        <taxon>Metazoa</taxon>
        <taxon>Ecdysozoa</taxon>
        <taxon>Arthropoda</taxon>
        <taxon>Hexapoda</taxon>
        <taxon>Insecta</taxon>
        <taxon>Pterygota</taxon>
        <taxon>Neoptera</taxon>
        <taxon>Endopterygota</taxon>
        <taxon>Diptera</taxon>
        <taxon>Nematocera</taxon>
        <taxon>Culicoidea</taxon>
        <taxon>Culicidae</taxon>
        <taxon>Anophelinae</taxon>
        <taxon>Anopheles</taxon>
    </lineage>
</organism>
<feature type="binding site" evidence="1">
    <location>
        <position position="172"/>
    </location>
    <ligand>
        <name>Zn(2+)</name>
        <dbReference type="ChEBI" id="CHEBI:29105"/>
        <note>catalytic</note>
    </ligand>
</feature>
<dbReference type="GO" id="GO:0006508">
    <property type="term" value="P:proteolysis"/>
    <property type="evidence" value="ECO:0007669"/>
    <property type="project" value="UniProtKB-KW"/>
</dbReference>
<evidence type="ECO:0000313" key="4">
    <source>
        <dbReference type="EMBL" id="KFB39558.1"/>
    </source>
</evidence>
<dbReference type="EMBL" id="ATLV01014761">
    <property type="status" value="NOT_ANNOTATED_CDS"/>
    <property type="molecule type" value="Genomic_DNA"/>
</dbReference>
<keyword evidence="1 2" id="KW-0378">Hydrolase</keyword>
<feature type="domain" description="Peptidase M12A" evidence="3">
    <location>
        <begin position="52"/>
        <end position="280"/>
    </location>
</feature>
<dbReference type="Pfam" id="PF01400">
    <property type="entry name" value="Astacin"/>
    <property type="match status" value="1"/>
</dbReference>
<dbReference type="InterPro" id="IPR001506">
    <property type="entry name" value="Peptidase_M12A"/>
</dbReference>
<keyword evidence="1" id="KW-1015">Disulfide bond</keyword>
<dbReference type="InterPro" id="IPR006026">
    <property type="entry name" value="Peptidase_Metallo"/>
</dbReference>
<dbReference type="Proteomes" id="UP000030765">
    <property type="component" value="Unassembled WGS sequence"/>
</dbReference>
<dbReference type="PANTHER" id="PTHR10127">
    <property type="entry name" value="DISCOIDIN, CUB, EGF, LAMININ , AND ZINC METALLOPROTEASE DOMAIN CONTAINING"/>
    <property type="match status" value="1"/>
</dbReference>
<dbReference type="VEuPathDB" id="VectorBase:ASIC006904"/>
<keyword evidence="1 2" id="KW-0645">Protease</keyword>
<dbReference type="OrthoDB" id="431034at2759"/>
<gene>
    <name evidence="4" type="ORF">ZHAS_00006904</name>
</gene>
<keyword evidence="1 2" id="KW-0479">Metal-binding</keyword>
<keyword evidence="6" id="KW-1185">Reference proteome</keyword>
<keyword evidence="1 2" id="KW-0862">Zinc</keyword>
<dbReference type="EC" id="3.4.24.-" evidence="2"/>
<proteinExistence type="predicted"/>
<keyword evidence="1 2" id="KW-0482">Metalloprotease</keyword>
<dbReference type="InterPro" id="IPR034035">
    <property type="entry name" value="Astacin-like_dom"/>
</dbReference>
<evidence type="ECO:0000313" key="6">
    <source>
        <dbReference type="Proteomes" id="UP000030765"/>
    </source>
</evidence>
<evidence type="ECO:0000259" key="3">
    <source>
        <dbReference type="PROSITE" id="PS51864"/>
    </source>
</evidence>
<name>A0A084VNL4_ANOSI</name>
<feature type="binding site" evidence="1">
    <location>
        <position position="176"/>
    </location>
    <ligand>
        <name>Zn(2+)</name>
        <dbReference type="ChEBI" id="CHEBI:29105"/>
        <note>catalytic</note>
    </ligand>
</feature>
<sequence>MKVLHFYTISIAGKIVQQYDSNAKDQPPAHELGYGHYYEGDIMLPEPSGEDRLSLSEDQTSTLWPNAVVPYQFVPGNFSEYSMYALPSQVESDTGNVLLPAPREMLMIERSMQVFHAKTCVRFVPNPTAPYYVTIINRPSGCYSSLGRKLDNSRNMMNLQTPACLTRGTPIHEMMHILGFLHEMSRPDRDDYIRINRDALKPEFQTDQFFNANFGKRVRNVETYNISYDYGSIMHYSRYAGAQNPKYPVMENLQPYDQADFGNTTLNPSDIAAINYRYCRSQSSLDTLKYVFTPNQIPMVRLERSGSEEKAPKG</sequence>
<protein>
    <recommendedName>
        <fullName evidence="2">Metalloendopeptidase</fullName>
        <ecNumber evidence="2">3.4.24.-</ecNumber>
    </recommendedName>
</protein>
<comment type="caution">
    <text evidence="1">Lacks conserved residue(s) required for the propagation of feature annotation.</text>
</comment>
<dbReference type="STRING" id="74873.A0A084VNL4"/>
<dbReference type="GO" id="GO:0008270">
    <property type="term" value="F:zinc ion binding"/>
    <property type="evidence" value="ECO:0007669"/>
    <property type="project" value="UniProtKB-UniRule"/>
</dbReference>
<dbReference type="EnsemblMetazoa" id="ASIC006904-RA">
    <property type="protein sequence ID" value="ASIC006904-PA"/>
    <property type="gene ID" value="ASIC006904"/>
</dbReference>
<reference evidence="4 6" key="1">
    <citation type="journal article" date="2014" name="BMC Genomics">
        <title>Genome sequence of Anopheles sinensis provides insight into genetics basis of mosquito competence for malaria parasites.</title>
        <authorList>
            <person name="Zhou D."/>
            <person name="Zhang D."/>
            <person name="Ding G."/>
            <person name="Shi L."/>
            <person name="Hou Q."/>
            <person name="Ye Y."/>
            <person name="Xu Y."/>
            <person name="Zhou H."/>
            <person name="Xiong C."/>
            <person name="Li S."/>
            <person name="Yu J."/>
            <person name="Hong S."/>
            <person name="Yu X."/>
            <person name="Zou P."/>
            <person name="Chen C."/>
            <person name="Chang X."/>
            <person name="Wang W."/>
            <person name="Lv Y."/>
            <person name="Sun Y."/>
            <person name="Ma L."/>
            <person name="Shen B."/>
            <person name="Zhu C."/>
        </authorList>
    </citation>
    <scope>NUCLEOTIDE SEQUENCE [LARGE SCALE GENOMIC DNA]</scope>
</reference>
<dbReference type="PANTHER" id="PTHR10127:SF883">
    <property type="entry name" value="ZINC METALLOPROTEINASE NAS-8"/>
    <property type="match status" value="1"/>
</dbReference>
<dbReference type="PRINTS" id="PR00480">
    <property type="entry name" value="ASTACIN"/>
</dbReference>
<dbReference type="SMART" id="SM00235">
    <property type="entry name" value="ZnMc"/>
    <property type="match status" value="1"/>
</dbReference>
<dbReference type="AlphaFoldDB" id="A0A084VNL4"/>
<feature type="disulfide bond" evidence="1">
    <location>
        <begin position="142"/>
        <end position="164"/>
    </location>
</feature>
<evidence type="ECO:0000313" key="5">
    <source>
        <dbReference type="EnsemblMetazoa" id="ASIC006904-PA"/>
    </source>
</evidence>
<evidence type="ECO:0000256" key="1">
    <source>
        <dbReference type="PROSITE-ProRule" id="PRU01211"/>
    </source>
</evidence>
<dbReference type="InterPro" id="IPR024079">
    <property type="entry name" value="MetalloPept_cat_dom_sf"/>
</dbReference>
<dbReference type="SUPFAM" id="SSF55486">
    <property type="entry name" value="Metalloproteases ('zincins'), catalytic domain"/>
    <property type="match status" value="1"/>
</dbReference>
<reference evidence="5" key="2">
    <citation type="submission" date="2020-05" db="UniProtKB">
        <authorList>
            <consortium name="EnsemblMetazoa"/>
        </authorList>
    </citation>
    <scope>IDENTIFICATION</scope>
</reference>
<dbReference type="PROSITE" id="PS51864">
    <property type="entry name" value="ASTACIN"/>
    <property type="match status" value="1"/>
</dbReference>
<dbReference type="EMBL" id="KE524984">
    <property type="protein sequence ID" value="KFB39558.1"/>
    <property type="molecule type" value="Genomic_DNA"/>
</dbReference>
<feature type="binding site" evidence="1">
    <location>
        <position position="182"/>
    </location>
    <ligand>
        <name>Zn(2+)</name>
        <dbReference type="ChEBI" id="CHEBI:29105"/>
        <note>catalytic</note>
    </ligand>
</feature>
<dbReference type="Gene3D" id="3.40.390.10">
    <property type="entry name" value="Collagenase (Catalytic Domain)"/>
    <property type="match status" value="1"/>
</dbReference>